<keyword evidence="10" id="KW-1185">Reference proteome</keyword>
<sequence length="167" mass="18325">MHVFVTVGTTKFDALVQALDTEACMRALHERGATSVLMQIGHGEHTPRETWPSLPGLTVTFYRHNPQYKQDVAHADLIISHAGAGSIMDALSAQKQLLVVVNTLLMDNHQTDIAEAMAAQKYCVQTTVEDLPRTLETADFATLVAYPEPDEDAFPAVVDRVVFGHVL</sequence>
<dbReference type="GO" id="GO:0005783">
    <property type="term" value="C:endoplasmic reticulum"/>
    <property type="evidence" value="ECO:0007669"/>
    <property type="project" value="UniProtKB-SubCell"/>
</dbReference>
<dbReference type="Proteomes" id="UP000794436">
    <property type="component" value="Unassembled WGS sequence"/>
</dbReference>
<dbReference type="PANTHER" id="PTHR12867">
    <property type="entry name" value="GLYCOSYL TRANSFERASE-RELATED"/>
    <property type="match status" value="1"/>
</dbReference>
<evidence type="ECO:0000313" key="10">
    <source>
        <dbReference type="Proteomes" id="UP000794436"/>
    </source>
</evidence>
<dbReference type="GO" id="GO:0004577">
    <property type="term" value="F:N-acetylglucosaminyldiphosphodolichol N-acetylglucosaminyltransferase activity"/>
    <property type="evidence" value="ECO:0007669"/>
    <property type="project" value="UniProtKB-EC"/>
</dbReference>
<dbReference type="Pfam" id="PF04101">
    <property type="entry name" value="Glyco_tran_28_C"/>
    <property type="match status" value="1"/>
</dbReference>
<dbReference type="SUPFAM" id="SSF53756">
    <property type="entry name" value="UDP-Glycosyltransferase/glycogen phosphorylase"/>
    <property type="match status" value="1"/>
</dbReference>
<evidence type="ECO:0000256" key="6">
    <source>
        <dbReference type="ARBA" id="ARBA00022679"/>
    </source>
</evidence>
<dbReference type="Gene3D" id="3.40.50.2000">
    <property type="entry name" value="Glycogen Phosphorylase B"/>
    <property type="match status" value="1"/>
</dbReference>
<evidence type="ECO:0000256" key="4">
    <source>
        <dbReference type="ARBA" id="ARBA00017468"/>
    </source>
</evidence>
<reference evidence="9" key="1">
    <citation type="submission" date="2019-03" db="EMBL/GenBank/DDBJ databases">
        <title>Long read genome sequence of the mycoparasitic Pythium oligandrum ATCC 38472 isolated from sugarbeet rhizosphere.</title>
        <authorList>
            <person name="Gaulin E."/>
        </authorList>
    </citation>
    <scope>NUCLEOTIDE SEQUENCE</scope>
    <source>
        <strain evidence="9">ATCC 38472_TT</strain>
    </source>
</reference>
<comment type="caution">
    <text evidence="9">The sequence shown here is derived from an EMBL/GenBank/DDBJ whole genome shotgun (WGS) entry which is preliminary data.</text>
</comment>
<name>A0A8K1CRB5_PYTOL</name>
<dbReference type="InterPro" id="IPR007235">
    <property type="entry name" value="Glyco_trans_28_C"/>
</dbReference>
<gene>
    <name evidence="9" type="ORF">Poli38472_012426</name>
</gene>
<dbReference type="InterPro" id="IPR039042">
    <property type="entry name" value="Alg13-like"/>
</dbReference>
<feature type="domain" description="Glycosyl transferase family 28 C-terminal" evidence="8">
    <location>
        <begin position="2"/>
        <end position="150"/>
    </location>
</feature>
<dbReference type="OrthoDB" id="20273at2759"/>
<evidence type="ECO:0000256" key="7">
    <source>
        <dbReference type="ARBA" id="ARBA00022824"/>
    </source>
</evidence>
<keyword evidence="6" id="KW-0808">Transferase</keyword>
<dbReference type="EMBL" id="SPLM01000005">
    <property type="protein sequence ID" value="TMW67310.1"/>
    <property type="molecule type" value="Genomic_DNA"/>
</dbReference>
<proteinExistence type="inferred from homology"/>
<accession>A0A8K1CRB5</accession>
<evidence type="ECO:0000259" key="8">
    <source>
        <dbReference type="Pfam" id="PF04101"/>
    </source>
</evidence>
<evidence type="ECO:0000313" key="9">
    <source>
        <dbReference type="EMBL" id="TMW67310.1"/>
    </source>
</evidence>
<dbReference type="AlphaFoldDB" id="A0A8K1CRB5"/>
<keyword evidence="7" id="KW-0256">Endoplasmic reticulum</keyword>
<evidence type="ECO:0000256" key="5">
    <source>
        <dbReference type="ARBA" id="ARBA00022676"/>
    </source>
</evidence>
<protein>
    <recommendedName>
        <fullName evidence="4">UDP-N-acetylglucosamine transferase subunit ALG13</fullName>
        <ecNumber evidence="3">2.4.1.141</ecNumber>
    </recommendedName>
</protein>
<evidence type="ECO:0000256" key="2">
    <source>
        <dbReference type="ARBA" id="ARBA00006962"/>
    </source>
</evidence>
<comment type="subcellular location">
    <subcellularLocation>
        <location evidence="1">Endoplasmic reticulum</location>
    </subcellularLocation>
</comment>
<dbReference type="PANTHER" id="PTHR12867:SF6">
    <property type="entry name" value="N-ACETYLGLUCOSAMINYLDIPHOSPHODOLICHOL N-ACETYLGLUCOSAMINYLTRANSFERASE"/>
    <property type="match status" value="1"/>
</dbReference>
<organism evidence="9 10">
    <name type="scientific">Pythium oligandrum</name>
    <name type="common">Mycoparasitic fungus</name>
    <dbReference type="NCBI Taxonomy" id="41045"/>
    <lineage>
        <taxon>Eukaryota</taxon>
        <taxon>Sar</taxon>
        <taxon>Stramenopiles</taxon>
        <taxon>Oomycota</taxon>
        <taxon>Peronosporomycetes</taxon>
        <taxon>Pythiales</taxon>
        <taxon>Pythiaceae</taxon>
        <taxon>Pythium</taxon>
    </lineage>
</organism>
<keyword evidence="5" id="KW-0328">Glycosyltransferase</keyword>
<dbReference type="GO" id="GO:0006488">
    <property type="term" value="P:dolichol-linked oligosaccharide biosynthetic process"/>
    <property type="evidence" value="ECO:0007669"/>
    <property type="project" value="InterPro"/>
</dbReference>
<comment type="similarity">
    <text evidence="2">Belongs to the glycosyltransferase 28 family.</text>
</comment>
<evidence type="ECO:0000256" key="1">
    <source>
        <dbReference type="ARBA" id="ARBA00004240"/>
    </source>
</evidence>
<evidence type="ECO:0000256" key="3">
    <source>
        <dbReference type="ARBA" id="ARBA00012614"/>
    </source>
</evidence>
<dbReference type="EC" id="2.4.1.141" evidence="3"/>